<reference evidence="1" key="1">
    <citation type="submission" date="2022-11" db="EMBL/GenBank/DDBJ databases">
        <authorList>
            <person name="Petersen C."/>
        </authorList>
    </citation>
    <scope>NUCLEOTIDE SEQUENCE</scope>
    <source>
        <strain evidence="1">IBT 26290</strain>
    </source>
</reference>
<keyword evidence="2" id="KW-1185">Reference proteome</keyword>
<comment type="caution">
    <text evidence="1">The sequence shown here is derived from an EMBL/GenBank/DDBJ whole genome shotgun (WGS) entry which is preliminary data.</text>
</comment>
<gene>
    <name evidence="1" type="ORF">N7482_003484</name>
</gene>
<dbReference type="AlphaFoldDB" id="A0A9W9LPC7"/>
<dbReference type="RefSeq" id="XP_056544351.1">
    <property type="nucleotide sequence ID" value="XM_056685609.1"/>
</dbReference>
<dbReference type="EMBL" id="JAPQKN010000002">
    <property type="protein sequence ID" value="KAJ5167890.1"/>
    <property type="molecule type" value="Genomic_DNA"/>
</dbReference>
<dbReference type="Proteomes" id="UP001149163">
    <property type="component" value="Unassembled WGS sequence"/>
</dbReference>
<organism evidence="1 2">
    <name type="scientific">Penicillium canariense</name>
    <dbReference type="NCBI Taxonomy" id="189055"/>
    <lineage>
        <taxon>Eukaryota</taxon>
        <taxon>Fungi</taxon>
        <taxon>Dikarya</taxon>
        <taxon>Ascomycota</taxon>
        <taxon>Pezizomycotina</taxon>
        <taxon>Eurotiomycetes</taxon>
        <taxon>Eurotiomycetidae</taxon>
        <taxon>Eurotiales</taxon>
        <taxon>Aspergillaceae</taxon>
        <taxon>Penicillium</taxon>
    </lineage>
</organism>
<evidence type="ECO:0000313" key="1">
    <source>
        <dbReference type="EMBL" id="KAJ5167890.1"/>
    </source>
</evidence>
<reference evidence="1" key="2">
    <citation type="journal article" date="2023" name="IMA Fungus">
        <title>Comparative genomic study of the Penicillium genus elucidates a diverse pangenome and 15 lateral gene transfer events.</title>
        <authorList>
            <person name="Petersen C."/>
            <person name="Sorensen T."/>
            <person name="Nielsen M.R."/>
            <person name="Sondergaard T.E."/>
            <person name="Sorensen J.L."/>
            <person name="Fitzpatrick D.A."/>
            <person name="Frisvad J.C."/>
            <person name="Nielsen K.L."/>
        </authorList>
    </citation>
    <scope>NUCLEOTIDE SEQUENCE</scope>
    <source>
        <strain evidence="1">IBT 26290</strain>
    </source>
</reference>
<name>A0A9W9LPC7_9EURO</name>
<protein>
    <submittedName>
        <fullName evidence="1">Uncharacterized protein</fullName>
    </submittedName>
</protein>
<evidence type="ECO:0000313" key="2">
    <source>
        <dbReference type="Proteomes" id="UP001149163"/>
    </source>
</evidence>
<accession>A0A9W9LPC7</accession>
<sequence>MLYSDEHVHHADEKFGRFKQPRMLKYSVRNLALIHKFSTEIYKSLGISMSSCCMGSLLRPPYISQLKTDSDIALSYLDTALHYNSLSFGPFRKALKQLASTA</sequence>
<dbReference type="GeneID" id="81424785"/>
<proteinExistence type="predicted"/>